<dbReference type="EMBL" id="JADOBI010000001">
    <property type="protein sequence ID" value="MBF7978065.1"/>
    <property type="molecule type" value="Genomic_DNA"/>
</dbReference>
<evidence type="ECO:0008006" key="3">
    <source>
        <dbReference type="Google" id="ProtNLM"/>
    </source>
</evidence>
<gene>
    <name evidence="1" type="ORF">IV433_01425</name>
</gene>
<organism evidence="1 2">
    <name type="scientific">Rahnella laticis</name>
    <dbReference type="NCBI Taxonomy" id="2787622"/>
    <lineage>
        <taxon>Bacteria</taxon>
        <taxon>Pseudomonadati</taxon>
        <taxon>Pseudomonadota</taxon>
        <taxon>Gammaproteobacteria</taxon>
        <taxon>Enterobacterales</taxon>
        <taxon>Yersiniaceae</taxon>
        <taxon>Rahnella</taxon>
    </lineage>
</organism>
<evidence type="ECO:0000313" key="1">
    <source>
        <dbReference type="EMBL" id="MBF7978065.1"/>
    </source>
</evidence>
<proteinExistence type="predicted"/>
<comment type="caution">
    <text evidence="1">The sequence shown here is derived from an EMBL/GenBank/DDBJ whole genome shotgun (WGS) entry which is preliminary data.</text>
</comment>
<accession>A0ABS0DZ35</accession>
<dbReference type="Proteomes" id="UP000636811">
    <property type="component" value="Unassembled WGS sequence"/>
</dbReference>
<protein>
    <recommendedName>
        <fullName evidence="3">Lipoprotein</fullName>
    </recommendedName>
</protein>
<name>A0ABS0DZ35_9GAMM</name>
<sequence length="83" mass="8757">MKKIIGMAVICFALAGCTDPERAAKVLSDNGFTNIHIGGYSWAGCAKGDDYATEFNATSPAGKQVSGVVCSAWMKGSTIRFFD</sequence>
<evidence type="ECO:0000313" key="2">
    <source>
        <dbReference type="Proteomes" id="UP000636811"/>
    </source>
</evidence>
<reference evidence="1 2" key="1">
    <citation type="submission" date="2020-11" db="EMBL/GenBank/DDBJ databases">
        <title>Taxonomic investigation of Rahnella strains.</title>
        <authorList>
            <person name="Lee S.D."/>
        </authorList>
    </citation>
    <scope>NUCLEOTIDE SEQUENCE [LARGE SCALE GENOMIC DNA]</scope>
    <source>
        <strain evidence="1 2">SAP-17</strain>
    </source>
</reference>
<dbReference type="PROSITE" id="PS51257">
    <property type="entry name" value="PROKAR_LIPOPROTEIN"/>
    <property type="match status" value="1"/>
</dbReference>
<dbReference type="RefSeq" id="WP_195812740.1">
    <property type="nucleotide sequence ID" value="NZ_JADOBI010000001.1"/>
</dbReference>
<keyword evidence="2" id="KW-1185">Reference proteome</keyword>